<evidence type="ECO:0000313" key="4">
    <source>
        <dbReference type="EMBL" id="AJB42983.1"/>
    </source>
</evidence>
<dbReference type="InterPro" id="IPR001593">
    <property type="entry name" value="Ribosomal_eS1"/>
</dbReference>
<dbReference type="GO" id="GO:0003735">
    <property type="term" value="F:structural constituent of ribosome"/>
    <property type="evidence" value="ECO:0007669"/>
    <property type="project" value="InterPro"/>
</dbReference>
<proteinExistence type="inferred from homology"/>
<evidence type="ECO:0000256" key="3">
    <source>
        <dbReference type="HAMAP-Rule" id="MF_00359"/>
    </source>
</evidence>
<name>A0A3G1A965_9CREN</name>
<dbReference type="Proteomes" id="UP000266720">
    <property type="component" value="Chromosome"/>
</dbReference>
<dbReference type="EMBL" id="CP007493">
    <property type="protein sequence ID" value="AJB42983.1"/>
    <property type="molecule type" value="Genomic_DNA"/>
</dbReference>
<reference evidence="5" key="1">
    <citation type="book" date="2010" name="EXTREMOPHILES" publisher="0:0-0">
        <title>Complete genome sequences of ten hyperthermophilic archaea reveal their metabolic capabilities and possible ecological roles.</title>
        <editorList>
            <person name="?"/>
        </editorList>
        <authorList>
            <person name="Ravin N.V."/>
            <person name="Mardanov A.V."/>
            <person name="Bonch-Osmolovskaya E.A."/>
            <person name="Skryabin K.G."/>
        </authorList>
    </citation>
    <scope>NUCLEOTIDE SEQUENCE [LARGE SCALE GENOMIC DNA]</scope>
    <source>
        <strain evidence="5">1505</strain>
    </source>
</reference>
<keyword evidence="2 3" id="KW-0687">Ribonucleoprotein</keyword>
<dbReference type="NCBIfam" id="NF003142">
    <property type="entry name" value="PRK04057.1"/>
    <property type="match status" value="1"/>
</dbReference>
<dbReference type="RefSeq" id="WP_052887288.1">
    <property type="nucleotide sequence ID" value="NZ_CP007493.1"/>
</dbReference>
<comment type="similarity">
    <text evidence="3">Belongs to the eukaryotic ribosomal protein eS1 family.</text>
</comment>
<dbReference type="SMART" id="SM01397">
    <property type="entry name" value="Ribosomal_S3Ae"/>
    <property type="match status" value="1"/>
</dbReference>
<dbReference type="GeneID" id="25407358"/>
<organism evidence="4 5">
    <name type="scientific">Thermofilum adornatum 1505</name>
    <dbReference type="NCBI Taxonomy" id="697581"/>
    <lineage>
        <taxon>Archaea</taxon>
        <taxon>Thermoproteota</taxon>
        <taxon>Thermoprotei</taxon>
        <taxon>Thermofilales</taxon>
        <taxon>Thermofilaceae</taxon>
        <taxon>Thermofilum</taxon>
    </lineage>
</organism>
<protein>
    <recommendedName>
        <fullName evidence="3">Small ribosomal subunit protein eS1</fullName>
    </recommendedName>
</protein>
<dbReference type="KEGG" id="tcb:TCARB_1947"/>
<sequence>MSSAKPRTKDKWSMKKWIRVLAPKYFGFANLGLIPADEPEKALGRTIEVSFYDITKDVSQLHIKLKFQIVKVDDGIALTQLKQMEITRDYIRSLVRRGTSRVDAIMDVQTKDGIKLRVMTMAVTLSRIKTSQKKAIRKIMFQIIEERASQLDFATFVQQVVLGTIATDIQMQAKKIYPIKKVEVYKLKVLTPTYEIPVAAPEKIVA</sequence>
<dbReference type="GO" id="GO:1990904">
    <property type="term" value="C:ribonucleoprotein complex"/>
    <property type="evidence" value="ECO:0007669"/>
    <property type="project" value="UniProtKB-KW"/>
</dbReference>
<evidence type="ECO:0000313" key="5">
    <source>
        <dbReference type="Proteomes" id="UP000266720"/>
    </source>
</evidence>
<accession>A0A3G1A965</accession>
<dbReference type="STRING" id="697581.TCARB_1947"/>
<evidence type="ECO:0000256" key="1">
    <source>
        <dbReference type="ARBA" id="ARBA00022980"/>
    </source>
</evidence>
<dbReference type="AlphaFoldDB" id="A0A3G1A965"/>
<dbReference type="PANTHER" id="PTHR11830">
    <property type="entry name" value="40S RIBOSOMAL PROTEIN S3A"/>
    <property type="match status" value="1"/>
</dbReference>
<dbReference type="GO" id="GO:0005840">
    <property type="term" value="C:ribosome"/>
    <property type="evidence" value="ECO:0007669"/>
    <property type="project" value="UniProtKB-KW"/>
</dbReference>
<evidence type="ECO:0000256" key="2">
    <source>
        <dbReference type="ARBA" id="ARBA00023274"/>
    </source>
</evidence>
<dbReference type="HAMAP" id="MF_00359">
    <property type="entry name" value="Ribosomal_eS1"/>
    <property type="match status" value="1"/>
</dbReference>
<dbReference type="GO" id="GO:0006412">
    <property type="term" value="P:translation"/>
    <property type="evidence" value="ECO:0007669"/>
    <property type="project" value="UniProtKB-UniRule"/>
</dbReference>
<gene>
    <name evidence="3" type="primary">rps3ae</name>
    <name evidence="4" type="ORF">TCARB_1947</name>
</gene>
<keyword evidence="1 3" id="KW-0689">Ribosomal protein</keyword>
<dbReference type="Pfam" id="PF01015">
    <property type="entry name" value="Ribosomal_S3Ae"/>
    <property type="match status" value="1"/>
</dbReference>
<dbReference type="InterPro" id="IPR030838">
    <property type="entry name" value="Ribosomal_eS1_arc"/>
</dbReference>